<reference evidence="12" key="1">
    <citation type="submission" date="2020-10" db="EMBL/GenBank/DDBJ databases">
        <authorList>
            <person name="Abbas A."/>
            <person name="Razzaq R."/>
            <person name="Waqas M."/>
            <person name="Abbas N."/>
            <person name="Nielsen T.K."/>
            <person name="Hansen L.H."/>
            <person name="Hussain S."/>
            <person name="Shahid M."/>
        </authorList>
    </citation>
    <scope>NUCLEOTIDE SEQUENCE</scope>
    <source>
        <strain evidence="12">S14</strain>
    </source>
</reference>
<evidence type="ECO:0000256" key="7">
    <source>
        <dbReference type="ARBA" id="ARBA00044271"/>
    </source>
</evidence>
<evidence type="ECO:0000256" key="10">
    <source>
        <dbReference type="ARBA" id="ARBA00047274"/>
    </source>
</evidence>
<dbReference type="Pfam" id="PF00106">
    <property type="entry name" value="adh_short"/>
    <property type="match status" value="1"/>
</dbReference>
<comment type="function">
    <text evidence="9">NADP-dependent dehydrogenase with broad substrate specificity acting on 3-hydroxy acids. Catalyzes the NADP-dependent oxidation of L-allo-threonine to L-2-amino-3-keto-butyrate, which is spontaneously decarboxylated into aminoacetone. Also acts on D-threonine, L-serine, D-serine, D-3-hydroxyisobutyrate, L-3-hydroxyisobutyrate, D-glycerate and L-glycerate. Able to catalyze the reduction of the malonic semialdehyde to 3-hydroxypropionic acid. YdfG is apparently supplementing RutE, the presumed malonic semialdehyde reductase involved in pyrimidine degradation since both are able to detoxify malonic semialdehyde.</text>
</comment>
<dbReference type="PIRSF" id="PIRSF000126">
    <property type="entry name" value="11-beta-HSD1"/>
    <property type="match status" value="1"/>
</dbReference>
<evidence type="ECO:0000256" key="3">
    <source>
        <dbReference type="ARBA" id="ARBA00043812"/>
    </source>
</evidence>
<dbReference type="PANTHER" id="PTHR43086">
    <property type="entry name" value="VERY-LONG-CHAIN 3-OXOOACYL-COA REDUCTASE"/>
    <property type="match status" value="1"/>
</dbReference>
<dbReference type="InterPro" id="IPR020904">
    <property type="entry name" value="Sc_DH/Rdtase_CS"/>
</dbReference>
<evidence type="ECO:0000256" key="9">
    <source>
        <dbReference type="ARBA" id="ARBA00045650"/>
    </source>
</evidence>
<evidence type="ECO:0000256" key="11">
    <source>
        <dbReference type="RuleBase" id="RU000363"/>
    </source>
</evidence>
<evidence type="ECO:0000256" key="1">
    <source>
        <dbReference type="ARBA" id="ARBA00006484"/>
    </source>
</evidence>
<evidence type="ECO:0000256" key="8">
    <source>
        <dbReference type="ARBA" id="ARBA00044349"/>
    </source>
</evidence>
<keyword evidence="2" id="KW-0560">Oxidoreductase</keyword>
<gene>
    <name evidence="12" type="ORF">IHQ68_13320</name>
</gene>
<evidence type="ECO:0000256" key="6">
    <source>
        <dbReference type="ARBA" id="ARBA00044065"/>
    </source>
</evidence>
<dbReference type="PROSITE" id="PS00061">
    <property type="entry name" value="ADH_SHORT"/>
    <property type="match status" value="1"/>
</dbReference>
<dbReference type="EMBL" id="JADBEO010000028">
    <property type="protein sequence ID" value="MDR4307599.1"/>
    <property type="molecule type" value="Genomic_DNA"/>
</dbReference>
<dbReference type="CDD" id="cd05233">
    <property type="entry name" value="SDR_c"/>
    <property type="match status" value="1"/>
</dbReference>
<dbReference type="InterPro" id="IPR002347">
    <property type="entry name" value="SDR_fam"/>
</dbReference>
<comment type="catalytic activity">
    <reaction evidence="10">
        <text>3-hydroxypropanoate + NADP(+) = 3-oxopropanoate + NADPH + H(+)</text>
        <dbReference type="Rhea" id="RHEA:26438"/>
        <dbReference type="ChEBI" id="CHEBI:15378"/>
        <dbReference type="ChEBI" id="CHEBI:16510"/>
        <dbReference type="ChEBI" id="CHEBI:33190"/>
        <dbReference type="ChEBI" id="CHEBI:57783"/>
        <dbReference type="ChEBI" id="CHEBI:58349"/>
        <dbReference type="EC" id="1.1.1.298"/>
    </reaction>
</comment>
<dbReference type="SUPFAM" id="SSF51735">
    <property type="entry name" value="NAD(P)-binding Rossmann-fold domains"/>
    <property type="match status" value="1"/>
</dbReference>
<keyword evidence="13" id="KW-1185">Reference proteome</keyword>
<proteinExistence type="inferred from homology"/>
<comment type="similarity">
    <text evidence="1 11">Belongs to the short-chain dehydrogenases/reductases (SDR) family.</text>
</comment>
<comment type="caution">
    <text evidence="12">The sequence shown here is derived from an EMBL/GenBank/DDBJ whole genome shotgun (WGS) entry which is preliminary data.</text>
</comment>
<protein>
    <recommendedName>
        <fullName evidence="6">NADP-dependent 3-hydroxy acid dehydrogenase YdfG</fullName>
        <ecNumber evidence="4">1.1.1.298</ecNumber>
        <ecNumber evidence="5">1.1.1.381</ecNumber>
    </recommendedName>
    <alternativeName>
        <fullName evidence="8">L-allo-threonine dehydrogenase</fullName>
    </alternativeName>
    <alternativeName>
        <fullName evidence="7">Malonic semialdehyde reductase</fullName>
    </alternativeName>
</protein>
<evidence type="ECO:0000256" key="2">
    <source>
        <dbReference type="ARBA" id="ARBA00023002"/>
    </source>
</evidence>
<sequence>MAGGKGVALVTGASSGIGAVYADRLAKRGHGLLLVARDEARLAALAGRLRAETGVSVETLKADLNAAEDLRGVEARLASDETISMLVNNAGVAAVTPLIHSDVEQLDAMVRLNVRAATRLAAAAASAFAARKSGTIVNIASVVGLAPEMLNGVYGASKAYVLALTQSMHHELSPQGVRVQAVLPGATATEIWERAGHSVEALPAEIVMPAGAMVDAALAGLDLGEVVTIPSLPDVGQWEAFEAARAALGPNLSRREPASRYLAAASAAA</sequence>
<dbReference type="PANTHER" id="PTHR43086:SF3">
    <property type="entry name" value="NADP-DEPENDENT 3-HYDROXY ACID DEHYDROGENASE YDFG"/>
    <property type="match status" value="1"/>
</dbReference>
<dbReference type="RefSeq" id="WP_309392579.1">
    <property type="nucleotide sequence ID" value="NZ_JADBEO010000028.1"/>
</dbReference>
<dbReference type="EC" id="1.1.1.298" evidence="4"/>
<dbReference type="Proteomes" id="UP001181622">
    <property type="component" value="Unassembled WGS sequence"/>
</dbReference>
<evidence type="ECO:0000256" key="4">
    <source>
        <dbReference type="ARBA" id="ARBA00044050"/>
    </source>
</evidence>
<organism evidence="12 13">
    <name type="scientific">Chelatococcus sambhunathii</name>
    <dbReference type="NCBI Taxonomy" id="363953"/>
    <lineage>
        <taxon>Bacteria</taxon>
        <taxon>Pseudomonadati</taxon>
        <taxon>Pseudomonadota</taxon>
        <taxon>Alphaproteobacteria</taxon>
        <taxon>Hyphomicrobiales</taxon>
        <taxon>Chelatococcaceae</taxon>
        <taxon>Chelatococcus</taxon>
    </lineage>
</organism>
<dbReference type="InterPro" id="IPR036291">
    <property type="entry name" value="NAD(P)-bd_dom_sf"/>
</dbReference>
<dbReference type="EC" id="1.1.1.381" evidence="5"/>
<comment type="catalytic activity">
    <reaction evidence="3">
        <text>L-allo-threonine + NADP(+) = aminoacetone + CO2 + NADPH</text>
        <dbReference type="Rhea" id="RHEA:43524"/>
        <dbReference type="ChEBI" id="CHEBI:16526"/>
        <dbReference type="ChEBI" id="CHEBI:57783"/>
        <dbReference type="ChEBI" id="CHEBI:58320"/>
        <dbReference type="ChEBI" id="CHEBI:58349"/>
        <dbReference type="ChEBI" id="CHEBI:58585"/>
        <dbReference type="EC" id="1.1.1.381"/>
    </reaction>
</comment>
<evidence type="ECO:0000313" key="13">
    <source>
        <dbReference type="Proteomes" id="UP001181622"/>
    </source>
</evidence>
<evidence type="ECO:0000313" key="12">
    <source>
        <dbReference type="EMBL" id="MDR4307599.1"/>
    </source>
</evidence>
<accession>A0ABU1DHN1</accession>
<evidence type="ECO:0000256" key="5">
    <source>
        <dbReference type="ARBA" id="ARBA00044059"/>
    </source>
</evidence>
<dbReference type="PRINTS" id="PR00080">
    <property type="entry name" value="SDRFAMILY"/>
</dbReference>
<dbReference type="PRINTS" id="PR00081">
    <property type="entry name" value="GDHRDH"/>
</dbReference>
<dbReference type="Gene3D" id="3.40.50.720">
    <property type="entry name" value="NAD(P)-binding Rossmann-like Domain"/>
    <property type="match status" value="1"/>
</dbReference>
<name>A0ABU1DHN1_9HYPH</name>